<reference evidence="4" key="1">
    <citation type="submission" date="2021-01" db="EMBL/GenBank/DDBJ databases">
        <title>Genomic Encyclopedia of Type Strains, Phase IV (KMG-IV): sequencing the most valuable type-strain genomes for metagenomic binning, comparative biology and taxonomic classification.</title>
        <authorList>
            <person name="Goeker M."/>
        </authorList>
    </citation>
    <scope>NUCLEOTIDE SEQUENCE</scope>
    <source>
        <strain evidence="4">DSM 23230</strain>
    </source>
</reference>
<keyword evidence="5" id="KW-1185">Reference proteome</keyword>
<sequence>MNKKNLKSGTSLLFMLGFMAVIASVFGYFISSWFLDYVTAPEEEINSVANNRTVKEEKIDPQQKEDSQSTASSIASDNSDFKSDTQEQKKEDEAATIKPQANSDLFAVQVGAFSKKDNAEGLVNKLQNKGFTAYITTKNPYRVQVGAFKTKEAAEELGKELQKIGFPVYINH</sequence>
<dbReference type="Proteomes" id="UP000774000">
    <property type="component" value="Unassembled WGS sequence"/>
</dbReference>
<keyword evidence="4" id="KW-0131">Cell cycle</keyword>
<dbReference type="PANTHER" id="PTHR38687">
    <property type="entry name" value="CELL DIVISION PROTEIN DEDD-RELATED"/>
    <property type="match status" value="1"/>
</dbReference>
<gene>
    <name evidence="4" type="ORF">JOC47_000999</name>
</gene>
<evidence type="ECO:0000256" key="1">
    <source>
        <dbReference type="SAM" id="MobiDB-lite"/>
    </source>
</evidence>
<dbReference type="EMBL" id="JAFBDQ010000004">
    <property type="protein sequence ID" value="MBM7556163.1"/>
    <property type="molecule type" value="Genomic_DNA"/>
</dbReference>
<feature type="compositionally biased region" description="Polar residues" evidence="1">
    <location>
        <begin position="68"/>
        <end position="78"/>
    </location>
</feature>
<feature type="domain" description="SPOR" evidence="3">
    <location>
        <begin position="100"/>
        <end position="172"/>
    </location>
</feature>
<protein>
    <submittedName>
        <fullName evidence="4">Cell division septation protein DedD</fullName>
    </submittedName>
</protein>
<dbReference type="GO" id="GO:0042834">
    <property type="term" value="F:peptidoglycan binding"/>
    <property type="evidence" value="ECO:0007669"/>
    <property type="project" value="InterPro"/>
</dbReference>
<accession>A0A939BP23</accession>
<feature type="compositionally biased region" description="Basic and acidic residues" evidence="1">
    <location>
        <begin position="79"/>
        <end position="95"/>
    </location>
</feature>
<dbReference type="InterPro" id="IPR007730">
    <property type="entry name" value="SPOR-like_dom"/>
</dbReference>
<keyword evidence="2" id="KW-0812">Transmembrane</keyword>
<evidence type="ECO:0000313" key="4">
    <source>
        <dbReference type="EMBL" id="MBM7556163.1"/>
    </source>
</evidence>
<keyword evidence="2" id="KW-0472">Membrane</keyword>
<dbReference type="AlphaFoldDB" id="A0A939BP23"/>
<dbReference type="InterPro" id="IPR036680">
    <property type="entry name" value="SPOR-like_sf"/>
</dbReference>
<keyword evidence="2" id="KW-1133">Transmembrane helix</keyword>
<feature type="transmembrane region" description="Helical" evidence="2">
    <location>
        <begin position="12"/>
        <end position="35"/>
    </location>
</feature>
<feature type="compositionally biased region" description="Basic and acidic residues" evidence="1">
    <location>
        <begin position="53"/>
        <end position="67"/>
    </location>
</feature>
<dbReference type="Gene3D" id="3.30.70.1070">
    <property type="entry name" value="Sporulation related repeat"/>
    <property type="match status" value="1"/>
</dbReference>
<dbReference type="SUPFAM" id="SSF110997">
    <property type="entry name" value="Sporulation related repeat"/>
    <property type="match status" value="1"/>
</dbReference>
<evidence type="ECO:0000256" key="2">
    <source>
        <dbReference type="SAM" id="Phobius"/>
    </source>
</evidence>
<dbReference type="Pfam" id="PF05036">
    <property type="entry name" value="SPOR"/>
    <property type="match status" value="1"/>
</dbReference>
<dbReference type="GO" id="GO:0051301">
    <property type="term" value="P:cell division"/>
    <property type="evidence" value="ECO:0007669"/>
    <property type="project" value="UniProtKB-KW"/>
</dbReference>
<evidence type="ECO:0000313" key="5">
    <source>
        <dbReference type="Proteomes" id="UP000774000"/>
    </source>
</evidence>
<dbReference type="PROSITE" id="PS51724">
    <property type="entry name" value="SPOR"/>
    <property type="match status" value="1"/>
</dbReference>
<organism evidence="4 5">
    <name type="scientific">Halanaerobacter jeridensis</name>
    <dbReference type="NCBI Taxonomy" id="706427"/>
    <lineage>
        <taxon>Bacteria</taxon>
        <taxon>Bacillati</taxon>
        <taxon>Bacillota</taxon>
        <taxon>Clostridia</taxon>
        <taxon>Halanaerobiales</taxon>
        <taxon>Halobacteroidaceae</taxon>
        <taxon>Halanaerobacter</taxon>
    </lineage>
</organism>
<feature type="region of interest" description="Disordered" evidence="1">
    <location>
        <begin position="49"/>
        <end position="98"/>
    </location>
</feature>
<comment type="caution">
    <text evidence="4">The sequence shown here is derived from an EMBL/GenBank/DDBJ whole genome shotgun (WGS) entry which is preliminary data.</text>
</comment>
<dbReference type="InterPro" id="IPR052521">
    <property type="entry name" value="Cell_div_SPOR-domain"/>
</dbReference>
<evidence type="ECO:0000259" key="3">
    <source>
        <dbReference type="PROSITE" id="PS51724"/>
    </source>
</evidence>
<keyword evidence="4" id="KW-0132">Cell division</keyword>
<name>A0A939BP23_9FIRM</name>
<proteinExistence type="predicted"/>